<name>A0A9K3GLF5_9EUKA</name>
<feature type="region of interest" description="Disordered" evidence="1">
    <location>
        <begin position="108"/>
        <end position="143"/>
    </location>
</feature>
<dbReference type="InterPro" id="IPR011044">
    <property type="entry name" value="Quino_amine_DH_bsu"/>
</dbReference>
<evidence type="ECO:0000313" key="3">
    <source>
        <dbReference type="Proteomes" id="UP000265618"/>
    </source>
</evidence>
<comment type="caution">
    <text evidence="2">The sequence shown here is derived from an EMBL/GenBank/DDBJ whole genome shotgun (WGS) entry which is preliminary data.</text>
</comment>
<dbReference type="AlphaFoldDB" id="A0A9K3GLF5"/>
<dbReference type="Proteomes" id="UP000265618">
    <property type="component" value="Unassembled WGS sequence"/>
</dbReference>
<feature type="non-terminal residue" evidence="2">
    <location>
        <position position="373"/>
    </location>
</feature>
<gene>
    <name evidence="2" type="ORF">KIPB_010249</name>
</gene>
<accession>A0A9K3GLF5</accession>
<feature type="region of interest" description="Disordered" evidence="1">
    <location>
        <begin position="221"/>
        <end position="241"/>
    </location>
</feature>
<dbReference type="EMBL" id="BDIP01003748">
    <property type="protein sequence ID" value="GIQ88079.1"/>
    <property type="molecule type" value="Genomic_DNA"/>
</dbReference>
<feature type="region of interest" description="Disordered" evidence="1">
    <location>
        <begin position="264"/>
        <end position="284"/>
    </location>
</feature>
<dbReference type="SUPFAM" id="SSF50969">
    <property type="entry name" value="YVTN repeat-like/Quinoprotein amine dehydrogenase"/>
    <property type="match status" value="1"/>
</dbReference>
<sequence length="373" mass="40454">CTDGQIRVVTGYESPDQVRLASCIRVSPPVVHPTLDRTPVQSLGQFLEEVAPTPSPSPDDTIMMEGQSVLSAVFGTLSRTADSLHSNENSRSLPSMLAHSIRHTPSVMSLFEPPSPVPPGQTGQTRQREREKERRSGIKAPKRVKQRPMLLGKASTQGDHRVLYAAHTAKRIDMIDLVYEQRLDPIHTAAVPSCLAVHPSGDMVLTSSARDGVTLYDRRMEHTRRRQRNSRQSASRGDMHLAIPQASNGAVLIFDLRNASGGHSNRQRGLSRARSLDSHPLSVDSGLSSLTQQYQPPVFNDTSALSPYATRSLSLGGVGAFACHSHFGYCAAGSATNPGVDVLWVDYQASKGSMRTLVKKDVGVEMFSNVGGV</sequence>
<feature type="non-terminal residue" evidence="2">
    <location>
        <position position="1"/>
    </location>
</feature>
<proteinExistence type="predicted"/>
<feature type="compositionally biased region" description="Basic and acidic residues" evidence="1">
    <location>
        <begin position="126"/>
        <end position="136"/>
    </location>
</feature>
<organism evidence="2 3">
    <name type="scientific">Kipferlia bialata</name>
    <dbReference type="NCBI Taxonomy" id="797122"/>
    <lineage>
        <taxon>Eukaryota</taxon>
        <taxon>Metamonada</taxon>
        <taxon>Carpediemonas-like organisms</taxon>
        <taxon>Kipferlia</taxon>
    </lineage>
</organism>
<reference evidence="2 3" key="1">
    <citation type="journal article" date="2018" name="PLoS ONE">
        <title>The draft genome of Kipferlia bialata reveals reductive genome evolution in fornicate parasites.</title>
        <authorList>
            <person name="Tanifuji G."/>
            <person name="Takabayashi S."/>
            <person name="Kume K."/>
            <person name="Takagi M."/>
            <person name="Nakayama T."/>
            <person name="Kamikawa R."/>
            <person name="Inagaki Y."/>
            <person name="Hashimoto T."/>
        </authorList>
    </citation>
    <scope>NUCLEOTIDE SEQUENCE [LARGE SCALE GENOMIC DNA]</scope>
    <source>
        <strain evidence="2">NY0173</strain>
    </source>
</reference>
<evidence type="ECO:0000313" key="2">
    <source>
        <dbReference type="EMBL" id="GIQ88079.1"/>
    </source>
</evidence>
<protein>
    <submittedName>
        <fullName evidence="2">Uncharacterized protein</fullName>
    </submittedName>
</protein>
<evidence type="ECO:0000256" key="1">
    <source>
        <dbReference type="SAM" id="MobiDB-lite"/>
    </source>
</evidence>
<keyword evidence="3" id="KW-1185">Reference proteome</keyword>